<dbReference type="InterPro" id="IPR020904">
    <property type="entry name" value="Sc_DH/Rdtase_CS"/>
</dbReference>
<dbReference type="GO" id="GO:0016491">
    <property type="term" value="F:oxidoreductase activity"/>
    <property type="evidence" value="ECO:0007669"/>
    <property type="project" value="UniProtKB-KW"/>
</dbReference>
<reference evidence="6" key="2">
    <citation type="submission" date="2019-07" db="EMBL/GenBank/DDBJ databases">
        <authorList>
            <person name="Whitman W."/>
            <person name="Huntemann M."/>
            <person name="Clum A."/>
            <person name="Pillay M."/>
            <person name="Palaniappan K."/>
            <person name="Varghese N."/>
            <person name="Mikhailova N."/>
            <person name="Stamatis D."/>
            <person name="Reddy T."/>
            <person name="Daum C."/>
            <person name="Shapiro N."/>
            <person name="Ivanova N."/>
            <person name="Kyrpides N."/>
            <person name="Woyke T."/>
        </authorList>
    </citation>
    <scope>NUCLEOTIDE SEQUENCE</scope>
    <source>
        <strain evidence="6">CGMCC 1.10685</strain>
    </source>
</reference>
<evidence type="ECO:0000313" key="5">
    <source>
        <dbReference type="EMBL" id="QGZ38153.1"/>
    </source>
</evidence>
<dbReference type="EMBL" id="VLKW01000002">
    <property type="protein sequence ID" value="TWI50326.1"/>
    <property type="molecule type" value="Genomic_DNA"/>
</dbReference>
<evidence type="ECO:0000313" key="7">
    <source>
        <dbReference type="Proteomes" id="UP000315112"/>
    </source>
</evidence>
<dbReference type="PRINTS" id="PR00081">
    <property type="entry name" value="GDHRDH"/>
</dbReference>
<dbReference type="PRINTS" id="PR00080">
    <property type="entry name" value="SDRFAMILY"/>
</dbReference>
<dbReference type="PROSITE" id="PS00061">
    <property type="entry name" value="ADH_SHORT"/>
    <property type="match status" value="1"/>
</dbReference>
<protein>
    <submittedName>
        <fullName evidence="5">SDR family oxidoreductase</fullName>
    </submittedName>
    <submittedName>
        <fullName evidence="6">Short-subunit dehydrogenase</fullName>
    </submittedName>
</protein>
<dbReference type="EMBL" id="CP046904">
    <property type="protein sequence ID" value="QGZ38153.1"/>
    <property type="molecule type" value="Genomic_DNA"/>
</dbReference>
<keyword evidence="2" id="KW-0560">Oxidoreductase</keyword>
<dbReference type="InterPro" id="IPR057326">
    <property type="entry name" value="KR_dom"/>
</dbReference>
<dbReference type="InterPro" id="IPR002347">
    <property type="entry name" value="SDR_fam"/>
</dbReference>
<evidence type="ECO:0000313" key="8">
    <source>
        <dbReference type="Proteomes" id="UP000437862"/>
    </source>
</evidence>
<dbReference type="AlphaFoldDB" id="A0A562Q1X1"/>
<evidence type="ECO:0000313" key="6">
    <source>
        <dbReference type="EMBL" id="TWI50326.1"/>
    </source>
</evidence>
<dbReference type="Pfam" id="PF00106">
    <property type="entry name" value="adh_short"/>
    <property type="match status" value="1"/>
</dbReference>
<evidence type="ECO:0000256" key="1">
    <source>
        <dbReference type="ARBA" id="ARBA00006484"/>
    </source>
</evidence>
<dbReference type="NCBIfam" id="NF006565">
    <property type="entry name" value="PRK09072.1"/>
    <property type="match status" value="1"/>
</dbReference>
<dbReference type="PANTHER" id="PTHR44196:SF1">
    <property type="entry name" value="DEHYDROGENASE_REDUCTASE SDR FAMILY MEMBER 7B"/>
    <property type="match status" value="1"/>
</dbReference>
<dbReference type="Proteomes" id="UP000437862">
    <property type="component" value="Chromosome"/>
</dbReference>
<dbReference type="OrthoDB" id="9790266at2"/>
<dbReference type="InterPro" id="IPR036291">
    <property type="entry name" value="NAD(P)-bd_dom_sf"/>
</dbReference>
<evidence type="ECO:0000256" key="3">
    <source>
        <dbReference type="RuleBase" id="RU000363"/>
    </source>
</evidence>
<name>A0A562Q1X1_9BURK</name>
<sequence length="262" mass="27559">MSTLPHRAVLTGATGGIGRAIARSLAPSCEWLVVCSRDGAALAALRNELGAGRVHAVQGDLTDDATLARVAAQVAELGAPNLLINNAGMGDFHAFESQDAARIRALLATNLLAPILLTQRLLPLLRQAPVAQIVNVGSLFGYIGYPGFAAYAASKSGLRGFTQALRRELADTPIAVRHFIPRATRTAINSAAVDALNDEMGTPVDAPEDAAAQLLRFLAGSAWERKPGVKEALLVLLNHALPGLPDKAIRGQLPGIRKHMPK</sequence>
<dbReference type="Gene3D" id="3.40.50.720">
    <property type="entry name" value="NAD(P)-binding Rossmann-like Domain"/>
    <property type="match status" value="1"/>
</dbReference>
<dbReference type="SMART" id="SM00822">
    <property type="entry name" value="PKS_KR"/>
    <property type="match status" value="1"/>
</dbReference>
<gene>
    <name evidence="5" type="ORF">GO485_03215</name>
    <name evidence="6" type="ORF">IP92_01555</name>
</gene>
<dbReference type="SUPFAM" id="SSF51735">
    <property type="entry name" value="NAD(P)-binding Rossmann-fold domains"/>
    <property type="match status" value="1"/>
</dbReference>
<dbReference type="GO" id="GO:0016020">
    <property type="term" value="C:membrane"/>
    <property type="evidence" value="ECO:0007669"/>
    <property type="project" value="TreeGrafter"/>
</dbReference>
<dbReference type="CDD" id="cd05233">
    <property type="entry name" value="SDR_c"/>
    <property type="match status" value="1"/>
</dbReference>
<dbReference type="RefSeq" id="WP_145873939.1">
    <property type="nucleotide sequence ID" value="NZ_CP046904.1"/>
</dbReference>
<evidence type="ECO:0000259" key="4">
    <source>
        <dbReference type="SMART" id="SM00822"/>
    </source>
</evidence>
<comment type="similarity">
    <text evidence="1 3">Belongs to the short-chain dehydrogenases/reductases (SDR) family.</text>
</comment>
<evidence type="ECO:0000256" key="2">
    <source>
        <dbReference type="ARBA" id="ARBA00023002"/>
    </source>
</evidence>
<dbReference type="PANTHER" id="PTHR44196">
    <property type="entry name" value="DEHYDROGENASE/REDUCTASE SDR FAMILY MEMBER 7B"/>
    <property type="match status" value="1"/>
</dbReference>
<reference evidence="6 7" key="1">
    <citation type="journal article" date="2015" name="Stand. Genomic Sci.">
        <title>Genomic Encyclopedia of Bacterial and Archaeal Type Strains, Phase III: the genomes of soil and plant-associated and newly described type strains.</title>
        <authorList>
            <person name="Whitman W.B."/>
            <person name="Woyke T."/>
            <person name="Klenk H.P."/>
            <person name="Zhou Y."/>
            <person name="Lilburn T.G."/>
            <person name="Beck B.J."/>
            <person name="De Vos P."/>
            <person name="Vandamme P."/>
            <person name="Eisen J.A."/>
            <person name="Garrity G."/>
            <person name="Hugenholtz P."/>
            <person name="Kyrpides N.C."/>
        </authorList>
    </citation>
    <scope>NUCLEOTIDE SEQUENCE [LARGE SCALE GENOMIC DNA]</scope>
    <source>
        <strain evidence="6 7">CGMCC 1.10685</strain>
    </source>
</reference>
<keyword evidence="8" id="KW-1185">Reference proteome</keyword>
<proteinExistence type="inferred from homology"/>
<feature type="domain" description="Ketoreductase" evidence="4">
    <location>
        <begin position="6"/>
        <end position="194"/>
    </location>
</feature>
<dbReference type="Proteomes" id="UP000315112">
    <property type="component" value="Unassembled WGS sequence"/>
</dbReference>
<organism evidence="6 7">
    <name type="scientific">Pseudoduganella flava</name>
    <dbReference type="NCBI Taxonomy" id="871742"/>
    <lineage>
        <taxon>Bacteria</taxon>
        <taxon>Pseudomonadati</taxon>
        <taxon>Pseudomonadota</taxon>
        <taxon>Betaproteobacteria</taxon>
        <taxon>Burkholderiales</taxon>
        <taxon>Oxalobacteraceae</taxon>
        <taxon>Telluria group</taxon>
        <taxon>Pseudoduganella</taxon>
    </lineage>
</organism>
<accession>A0A562Q1X1</accession>
<reference evidence="5 8" key="3">
    <citation type="submission" date="2019-12" db="EMBL/GenBank/DDBJ databases">
        <title>Draft Genome Sequences of Six Type Strains of the Genus Massilia.</title>
        <authorList>
            <person name="Miess H."/>
            <person name="Frediansyah A."/>
            <person name="Goeker M."/>
            <person name="Gross H."/>
        </authorList>
    </citation>
    <scope>NUCLEOTIDE SEQUENCE [LARGE SCALE GENOMIC DNA]</scope>
    <source>
        <strain evidence="5 8">DSM 26639</strain>
    </source>
</reference>